<accession>A0A150WHX7</accession>
<name>A0A150WHX7_BDEBC</name>
<keyword evidence="2" id="KW-0472">Membrane</keyword>
<feature type="transmembrane region" description="Helical" evidence="2">
    <location>
        <begin position="45"/>
        <end position="64"/>
    </location>
</feature>
<gene>
    <name evidence="3" type="ORF">AZI86_15965</name>
</gene>
<organism evidence="3 4">
    <name type="scientific">Bdellovibrio bacteriovorus</name>
    <dbReference type="NCBI Taxonomy" id="959"/>
    <lineage>
        <taxon>Bacteria</taxon>
        <taxon>Pseudomonadati</taxon>
        <taxon>Bdellovibrionota</taxon>
        <taxon>Bdellovibrionia</taxon>
        <taxon>Bdellovibrionales</taxon>
        <taxon>Pseudobdellovibrionaceae</taxon>
        <taxon>Bdellovibrio</taxon>
    </lineage>
</organism>
<keyword evidence="2" id="KW-1133">Transmembrane helix</keyword>
<dbReference type="Pfam" id="PF04120">
    <property type="entry name" value="Iron_permease"/>
    <property type="match status" value="1"/>
</dbReference>
<dbReference type="InterPro" id="IPR007251">
    <property type="entry name" value="Iron_permease_Fet4"/>
</dbReference>
<protein>
    <recommendedName>
        <fullName evidence="5">Low affinity iron permease family protein</fullName>
    </recommendedName>
</protein>
<reference evidence="3 4" key="1">
    <citation type="submission" date="2016-03" db="EMBL/GenBank/DDBJ databases">
        <authorList>
            <person name="Ploux O."/>
        </authorList>
    </citation>
    <scope>NUCLEOTIDE SEQUENCE [LARGE SCALE GENOMIC DNA]</scope>
    <source>
        <strain evidence="3 4">R0</strain>
    </source>
</reference>
<keyword evidence="2" id="KW-0812">Transmembrane</keyword>
<evidence type="ECO:0000256" key="2">
    <source>
        <dbReference type="SAM" id="Phobius"/>
    </source>
</evidence>
<evidence type="ECO:0000313" key="4">
    <source>
        <dbReference type="Proteomes" id="UP000075320"/>
    </source>
</evidence>
<sequence>MVKLFHYLSKHVSNWMGHPAAFGLALLSIVIWAFLGPMFGFSDTWQLIINTSTTIVTFLMVFLIQNTQNRDTKALQLKLDELIRASSKARNKLIDLEDLSDEEMEQLHEEFNELKEHFADKAQEVREHRERRRRKRAPRAERL</sequence>
<evidence type="ECO:0000313" key="3">
    <source>
        <dbReference type="EMBL" id="KYG63198.1"/>
    </source>
</evidence>
<dbReference type="OrthoDB" id="119761at2"/>
<comment type="caution">
    <text evidence="3">The sequence shown here is derived from an EMBL/GenBank/DDBJ whole genome shotgun (WGS) entry which is preliminary data.</text>
</comment>
<feature type="compositionally biased region" description="Basic and acidic residues" evidence="1">
    <location>
        <begin position="118"/>
        <end position="128"/>
    </location>
</feature>
<feature type="region of interest" description="Disordered" evidence="1">
    <location>
        <begin position="118"/>
        <end position="143"/>
    </location>
</feature>
<dbReference type="EMBL" id="LUKE01000004">
    <property type="protein sequence ID" value="KYG63198.1"/>
    <property type="molecule type" value="Genomic_DNA"/>
</dbReference>
<evidence type="ECO:0008006" key="5">
    <source>
        <dbReference type="Google" id="ProtNLM"/>
    </source>
</evidence>
<feature type="transmembrane region" description="Helical" evidence="2">
    <location>
        <begin position="20"/>
        <end position="39"/>
    </location>
</feature>
<dbReference type="GO" id="GO:0055085">
    <property type="term" value="P:transmembrane transport"/>
    <property type="evidence" value="ECO:0007669"/>
    <property type="project" value="InterPro"/>
</dbReference>
<proteinExistence type="predicted"/>
<dbReference type="AlphaFoldDB" id="A0A150WHX7"/>
<evidence type="ECO:0000256" key="1">
    <source>
        <dbReference type="SAM" id="MobiDB-lite"/>
    </source>
</evidence>
<keyword evidence="4" id="KW-1185">Reference proteome</keyword>
<dbReference type="Proteomes" id="UP000075320">
    <property type="component" value="Unassembled WGS sequence"/>
</dbReference>